<evidence type="ECO:0000256" key="1">
    <source>
        <dbReference type="ARBA" id="ARBA00022630"/>
    </source>
</evidence>
<evidence type="ECO:0000259" key="3">
    <source>
        <dbReference type="Pfam" id="PF07992"/>
    </source>
</evidence>
<gene>
    <name evidence="4" type="ORF">ENO26_07230</name>
</gene>
<dbReference type="PRINTS" id="PR00368">
    <property type="entry name" value="FADPNR"/>
</dbReference>
<dbReference type="GO" id="GO:0016491">
    <property type="term" value="F:oxidoreductase activity"/>
    <property type="evidence" value="ECO:0007669"/>
    <property type="project" value="UniProtKB-KW"/>
</dbReference>
<evidence type="ECO:0000313" key="4">
    <source>
        <dbReference type="EMBL" id="HEM67337.1"/>
    </source>
</evidence>
<dbReference type="InterPro" id="IPR023753">
    <property type="entry name" value="FAD/NAD-binding_dom"/>
</dbReference>
<keyword evidence="2" id="KW-0560">Oxidoreductase</keyword>
<proteinExistence type="predicted"/>
<dbReference type="InterPro" id="IPR036188">
    <property type="entry name" value="FAD/NAD-bd_sf"/>
</dbReference>
<name>A0A7J2U4T0_9CREN</name>
<feature type="domain" description="FAD/NAD(P)-binding" evidence="3">
    <location>
        <begin position="2"/>
        <end position="120"/>
    </location>
</feature>
<comment type="caution">
    <text evidence="4">The sequence shown here is derived from an EMBL/GenBank/DDBJ whole genome shotgun (WGS) entry which is preliminary data.</text>
</comment>
<sequence length="144" mass="15716">MQKAFSVYVEKVKSNPKIELVLNSIVTEVLGDEKVTSVRVRNVVTGEERVIEVDGVFVEIGSEPPKDFLKSIGLELDEEGYIAVNPDMSTNLPGIFACGDVAGGKYTYRFEQIITAAAEGAIAADAAYKYLLKIKTTKIEEPRG</sequence>
<protein>
    <recommendedName>
        <fullName evidence="3">FAD/NAD(P)-binding domain-containing protein</fullName>
    </recommendedName>
</protein>
<dbReference type="EMBL" id="DSEU01000047">
    <property type="protein sequence ID" value="HEM67337.1"/>
    <property type="molecule type" value="Genomic_DNA"/>
</dbReference>
<accession>A0A7J2U4T0</accession>
<dbReference type="PANTHER" id="PTHR48105">
    <property type="entry name" value="THIOREDOXIN REDUCTASE 1-RELATED-RELATED"/>
    <property type="match status" value="1"/>
</dbReference>
<dbReference type="InterPro" id="IPR050097">
    <property type="entry name" value="Ferredoxin-NADP_redctase_2"/>
</dbReference>
<dbReference type="SUPFAM" id="SSF51905">
    <property type="entry name" value="FAD/NAD(P)-binding domain"/>
    <property type="match status" value="1"/>
</dbReference>
<dbReference type="AlphaFoldDB" id="A0A7J2U4T0"/>
<organism evidence="4">
    <name type="scientific">Ignisphaera aggregans</name>
    <dbReference type="NCBI Taxonomy" id="334771"/>
    <lineage>
        <taxon>Archaea</taxon>
        <taxon>Thermoproteota</taxon>
        <taxon>Thermoprotei</taxon>
        <taxon>Desulfurococcales</taxon>
        <taxon>Desulfurococcaceae</taxon>
        <taxon>Ignisphaera</taxon>
    </lineage>
</organism>
<keyword evidence="1" id="KW-0285">Flavoprotein</keyword>
<dbReference type="Pfam" id="PF07992">
    <property type="entry name" value="Pyr_redox_2"/>
    <property type="match status" value="1"/>
</dbReference>
<dbReference type="Gene3D" id="3.50.50.60">
    <property type="entry name" value="FAD/NAD(P)-binding domain"/>
    <property type="match status" value="2"/>
</dbReference>
<reference evidence="4" key="1">
    <citation type="journal article" date="2020" name="mSystems">
        <title>Genome- and Community-Level Interaction Insights into Carbon Utilization and Element Cycling Functions of Hydrothermarchaeota in Hydrothermal Sediment.</title>
        <authorList>
            <person name="Zhou Z."/>
            <person name="Liu Y."/>
            <person name="Xu W."/>
            <person name="Pan J."/>
            <person name="Luo Z.H."/>
            <person name="Li M."/>
        </authorList>
    </citation>
    <scope>NUCLEOTIDE SEQUENCE [LARGE SCALE GENOMIC DNA]</scope>
    <source>
        <strain evidence="4">SpSt-125</strain>
    </source>
</reference>
<dbReference type="PRINTS" id="PR00469">
    <property type="entry name" value="PNDRDTASEII"/>
</dbReference>
<evidence type="ECO:0000256" key="2">
    <source>
        <dbReference type="ARBA" id="ARBA00023002"/>
    </source>
</evidence>